<comment type="caution">
    <text evidence="6">The sequence shown here is derived from an EMBL/GenBank/DDBJ whole genome shotgun (WGS) entry which is preliminary data.</text>
</comment>
<gene>
    <name evidence="6" type="ORF">H5411_23540</name>
</gene>
<dbReference type="RefSeq" id="WP_183124995.1">
    <property type="nucleotide sequence ID" value="NZ_JACJHR010000034.1"/>
</dbReference>
<dbReference type="Gene3D" id="3.40.50.1820">
    <property type="entry name" value="alpha/beta hydrolase"/>
    <property type="match status" value="1"/>
</dbReference>
<protein>
    <recommendedName>
        <fullName evidence="3">Carboxylic ester hydrolase</fullName>
        <ecNumber evidence="3">3.1.1.-</ecNumber>
    </recommendedName>
</protein>
<name>A0A8E2B4P6_9PSEU</name>
<dbReference type="EC" id="3.1.1.-" evidence="3"/>
<evidence type="ECO:0000256" key="4">
    <source>
        <dbReference type="SAM" id="MobiDB-lite"/>
    </source>
</evidence>
<organism evidence="6 7">
    <name type="scientific">Amycolatopsis echigonensis</name>
    <dbReference type="NCBI Taxonomy" id="2576905"/>
    <lineage>
        <taxon>Bacteria</taxon>
        <taxon>Bacillati</taxon>
        <taxon>Actinomycetota</taxon>
        <taxon>Actinomycetes</taxon>
        <taxon>Pseudonocardiales</taxon>
        <taxon>Pseudonocardiaceae</taxon>
        <taxon>Amycolatopsis</taxon>
    </lineage>
</organism>
<evidence type="ECO:0000256" key="2">
    <source>
        <dbReference type="ARBA" id="ARBA00022801"/>
    </source>
</evidence>
<accession>A0A8E2B4P6</accession>
<dbReference type="EMBL" id="JACJHR010000034">
    <property type="protein sequence ID" value="MBB2502094.1"/>
    <property type="molecule type" value="Genomic_DNA"/>
</dbReference>
<dbReference type="PANTHER" id="PTHR43142:SF1">
    <property type="entry name" value="CARBOXYLIC ESTER HYDROLASE"/>
    <property type="match status" value="1"/>
</dbReference>
<dbReference type="GO" id="GO:0016787">
    <property type="term" value="F:hydrolase activity"/>
    <property type="evidence" value="ECO:0007669"/>
    <property type="project" value="UniProtKB-KW"/>
</dbReference>
<reference evidence="6 7" key="1">
    <citation type="submission" date="2020-08" db="EMBL/GenBank/DDBJ databases">
        <title>Amycolatopsis echigonensis JCM 21831.</title>
        <authorList>
            <person name="Tedsree N."/>
            <person name="Kuncharoen N."/>
            <person name="Likhitwitayawuid K."/>
            <person name="Tanasupawat S."/>
        </authorList>
    </citation>
    <scope>NUCLEOTIDE SEQUENCE [LARGE SCALE GENOMIC DNA]</scope>
    <source>
        <strain evidence="6 7">JCM 21831</strain>
    </source>
</reference>
<feature type="domain" description="Carboxylesterase type B" evidence="5">
    <location>
        <begin position="7"/>
        <end position="468"/>
    </location>
</feature>
<dbReference type="InterPro" id="IPR019826">
    <property type="entry name" value="Carboxylesterase_B_AS"/>
</dbReference>
<dbReference type="PANTHER" id="PTHR43142">
    <property type="entry name" value="CARBOXYLIC ESTER HYDROLASE"/>
    <property type="match status" value="1"/>
</dbReference>
<dbReference type="Proteomes" id="UP000550260">
    <property type="component" value="Unassembled WGS sequence"/>
</dbReference>
<feature type="region of interest" description="Disordered" evidence="4">
    <location>
        <begin position="44"/>
        <end position="68"/>
    </location>
</feature>
<dbReference type="SUPFAM" id="SSF53474">
    <property type="entry name" value="alpha/beta-Hydrolases"/>
    <property type="match status" value="1"/>
</dbReference>
<dbReference type="InterPro" id="IPR029058">
    <property type="entry name" value="AB_hydrolase_fold"/>
</dbReference>
<keyword evidence="2 3" id="KW-0378">Hydrolase</keyword>
<evidence type="ECO:0000313" key="6">
    <source>
        <dbReference type="EMBL" id="MBB2502094.1"/>
    </source>
</evidence>
<sequence>MGVRHMTVVSTASGRVRGTARNGVHTFRAIPYAAPMSGAARFQAPAPAPSWDGVRDATRPGPTAPAARRDFGGIDLRPVLGSGWVPGADYLSVTVSTPDPATSGLPVLVFFHGGGFTAGTGQAELYDGDTFARDGVVLVTVQYRLGVAGWLRLPDAPANRGLLDALAALRWVAGNIAAFGGDPGDVTVAGQSAGAMLVDALLVAPGAAGLFRRAISQSGSGECAFPVEKADLITRATADALGVAPTAAALSELDDEQLVTAPAAMPATAIAGFRDTSLGNSPYKPVLDEETLPAQPASGPTAPVSLLIGTNADEANLYTANLDEAGLHAAAARRFPDPAEAIARARAHRPGASPAELAAHVMTEAYTVSNRLLADAHSRAGNPIHVYEFAWPPPGPDHPLGACHCVELPFVFDHAALPNLYGQSGLLGRERPDPELAARTHAAWVAYVTNGDPGWPAYRPDAPAIMRIAQDWSLNT</sequence>
<proteinExistence type="inferred from homology"/>
<evidence type="ECO:0000256" key="3">
    <source>
        <dbReference type="RuleBase" id="RU361235"/>
    </source>
</evidence>
<comment type="similarity">
    <text evidence="1 3">Belongs to the type-B carboxylesterase/lipase family.</text>
</comment>
<dbReference type="PROSITE" id="PS00122">
    <property type="entry name" value="CARBOXYLESTERASE_B_1"/>
    <property type="match status" value="1"/>
</dbReference>
<dbReference type="AlphaFoldDB" id="A0A8E2B4P6"/>
<dbReference type="InterPro" id="IPR002018">
    <property type="entry name" value="CarbesteraseB"/>
</dbReference>
<dbReference type="Pfam" id="PF00135">
    <property type="entry name" value="COesterase"/>
    <property type="match status" value="1"/>
</dbReference>
<evidence type="ECO:0000256" key="1">
    <source>
        <dbReference type="ARBA" id="ARBA00005964"/>
    </source>
</evidence>
<evidence type="ECO:0000313" key="7">
    <source>
        <dbReference type="Proteomes" id="UP000550260"/>
    </source>
</evidence>
<evidence type="ECO:0000259" key="5">
    <source>
        <dbReference type="Pfam" id="PF00135"/>
    </source>
</evidence>